<reference evidence="2 3" key="1">
    <citation type="submission" date="2019-03" db="EMBL/GenBank/DDBJ databases">
        <title>Genomic Encyclopedia of Type Strains, Phase IV (KMG-V): Genome sequencing to study the core and pangenomes of soil and plant-associated prokaryotes.</title>
        <authorList>
            <person name="Whitman W."/>
        </authorList>
    </citation>
    <scope>NUCLEOTIDE SEQUENCE [LARGE SCALE GENOMIC DNA]</scope>
    <source>
        <strain evidence="2 3">Hc14</strain>
    </source>
</reference>
<protein>
    <submittedName>
        <fullName evidence="2">Uncharacterized protein</fullName>
    </submittedName>
</protein>
<feature type="transmembrane region" description="Helical" evidence="1">
    <location>
        <begin position="21"/>
        <end position="46"/>
    </location>
</feature>
<keyword evidence="1" id="KW-1133">Transmembrane helix</keyword>
<evidence type="ECO:0000313" key="3">
    <source>
        <dbReference type="Proteomes" id="UP000294576"/>
    </source>
</evidence>
<comment type="caution">
    <text evidence="2">The sequence shown here is derived from an EMBL/GenBank/DDBJ whole genome shotgun (WGS) entry which is preliminary data.</text>
</comment>
<dbReference type="EMBL" id="SMBH01000022">
    <property type="protein sequence ID" value="TCU10016.1"/>
    <property type="molecule type" value="Genomic_DNA"/>
</dbReference>
<name>A0A4R3PUP6_RHISU</name>
<dbReference type="AlphaFoldDB" id="A0A4R3PUP6"/>
<sequence>MLLKIAYLDISDEKRMSTKQFLRYSGKFTAYIIVWIATMLFIAALYDKGPFCSGKTCPHEALIPFLLGLVGIPVYIVTMIVLLYRWAHGRD</sequence>
<feature type="transmembrane region" description="Helical" evidence="1">
    <location>
        <begin position="61"/>
        <end position="84"/>
    </location>
</feature>
<accession>A0A4R3PUP6</accession>
<gene>
    <name evidence="2" type="ORF">EV132_1227</name>
</gene>
<proteinExistence type="predicted"/>
<keyword evidence="1" id="KW-0472">Membrane</keyword>
<keyword evidence="1" id="KW-0812">Transmembrane</keyword>
<evidence type="ECO:0000313" key="2">
    <source>
        <dbReference type="EMBL" id="TCU10016.1"/>
    </source>
</evidence>
<evidence type="ECO:0000256" key="1">
    <source>
        <dbReference type="SAM" id="Phobius"/>
    </source>
</evidence>
<dbReference type="Proteomes" id="UP000294576">
    <property type="component" value="Unassembled WGS sequence"/>
</dbReference>
<organism evidence="2 3">
    <name type="scientific">Rhizobium sullae</name>
    <name type="common">Rhizobium hedysari</name>
    <dbReference type="NCBI Taxonomy" id="50338"/>
    <lineage>
        <taxon>Bacteria</taxon>
        <taxon>Pseudomonadati</taxon>
        <taxon>Pseudomonadota</taxon>
        <taxon>Alphaproteobacteria</taxon>
        <taxon>Hyphomicrobiales</taxon>
        <taxon>Rhizobiaceae</taxon>
        <taxon>Rhizobium/Agrobacterium group</taxon>
        <taxon>Rhizobium</taxon>
    </lineage>
</organism>